<keyword evidence="12" id="KW-0843">Virulence</keyword>
<dbReference type="InterPro" id="IPR030400">
    <property type="entry name" value="Sedolisin_dom"/>
</dbReference>
<evidence type="ECO:0000256" key="10">
    <source>
        <dbReference type="ARBA" id="ARBA00022825"/>
    </source>
</evidence>
<evidence type="ECO:0000256" key="11">
    <source>
        <dbReference type="ARBA" id="ARBA00022837"/>
    </source>
</evidence>
<dbReference type="PANTHER" id="PTHR14218">
    <property type="entry name" value="PROTEASE S8 TRIPEPTIDYL PEPTIDASE I CLN2"/>
    <property type="match status" value="1"/>
</dbReference>
<evidence type="ECO:0000313" key="19">
    <source>
        <dbReference type="Proteomes" id="UP000567179"/>
    </source>
</evidence>
<feature type="binding site" evidence="15">
    <location>
        <position position="1167"/>
    </location>
    <ligand>
        <name>Ca(2+)</name>
        <dbReference type="ChEBI" id="CHEBI:29108"/>
    </ligand>
</feature>
<dbReference type="Pfam" id="PF09286">
    <property type="entry name" value="Pro-kuma_activ"/>
    <property type="match status" value="2"/>
</dbReference>
<dbReference type="GO" id="GO:0006508">
    <property type="term" value="P:proteolysis"/>
    <property type="evidence" value="ECO:0007669"/>
    <property type="project" value="UniProtKB-KW"/>
</dbReference>
<dbReference type="SUPFAM" id="SSF54897">
    <property type="entry name" value="Protease propeptides/inhibitors"/>
    <property type="match status" value="2"/>
</dbReference>
<evidence type="ECO:0000256" key="15">
    <source>
        <dbReference type="PROSITE-ProRule" id="PRU01032"/>
    </source>
</evidence>
<comment type="function">
    <text evidence="2">Secreted tripeptidyl-peptidase which degrades proteins at acidic pHs and is involved in virulence.</text>
</comment>
<keyword evidence="14" id="KW-0325">Glycoprotein</keyword>
<feature type="active site" description="Charge relay system" evidence="15">
    <location>
        <position position="310"/>
    </location>
</feature>
<dbReference type="Gene3D" id="3.40.50.200">
    <property type="entry name" value="Peptidase S8/S53 domain"/>
    <property type="match status" value="2"/>
</dbReference>
<gene>
    <name evidence="18" type="ORF">D9619_000564</name>
</gene>
<dbReference type="GO" id="GO:0046872">
    <property type="term" value="F:metal ion binding"/>
    <property type="evidence" value="ECO:0007669"/>
    <property type="project" value="UniProtKB-UniRule"/>
</dbReference>
<feature type="domain" description="Peptidase S53" evidence="17">
    <location>
        <begin position="234"/>
        <end position="609"/>
    </location>
</feature>
<name>A0A8H5BF91_9AGAR</name>
<feature type="binding site" evidence="15">
    <location>
        <position position="587"/>
    </location>
    <ligand>
        <name>Ca(2+)</name>
        <dbReference type="ChEBI" id="CHEBI:29108"/>
    </ligand>
</feature>
<dbReference type="GO" id="GO:0005576">
    <property type="term" value="C:extracellular region"/>
    <property type="evidence" value="ECO:0007669"/>
    <property type="project" value="UniProtKB-SubCell"/>
</dbReference>
<comment type="cofactor">
    <cofactor evidence="15">
        <name>Ca(2+)</name>
        <dbReference type="ChEBI" id="CHEBI:29108"/>
    </cofactor>
    <text evidence="15">Binds 1 Ca(2+) ion per subunit.</text>
</comment>
<feature type="active site" description="Charge relay system" evidence="15">
    <location>
        <position position="884"/>
    </location>
</feature>
<feature type="signal peptide" evidence="16">
    <location>
        <begin position="1"/>
        <end position="20"/>
    </location>
</feature>
<dbReference type="InterPro" id="IPR050819">
    <property type="entry name" value="Tripeptidyl-peptidase_I"/>
</dbReference>
<feature type="active site" description="Charge relay system" evidence="15">
    <location>
        <position position="314"/>
    </location>
</feature>
<keyword evidence="7 15" id="KW-0479">Metal-binding</keyword>
<evidence type="ECO:0000256" key="9">
    <source>
        <dbReference type="ARBA" id="ARBA00022801"/>
    </source>
</evidence>
<reference evidence="18 19" key="1">
    <citation type="journal article" date="2020" name="ISME J.">
        <title>Uncovering the hidden diversity of litter-decomposition mechanisms in mushroom-forming fungi.</title>
        <authorList>
            <person name="Floudas D."/>
            <person name="Bentzer J."/>
            <person name="Ahren D."/>
            <person name="Johansson T."/>
            <person name="Persson P."/>
            <person name="Tunlid A."/>
        </authorList>
    </citation>
    <scope>NUCLEOTIDE SEQUENCE [LARGE SCALE GENOMIC DNA]</scope>
    <source>
        <strain evidence="18 19">CBS 101986</strain>
    </source>
</reference>
<comment type="catalytic activity">
    <reaction evidence="1">
        <text>Release of an N-terminal tripeptide from a polypeptide.</text>
        <dbReference type="EC" id="3.4.14.10"/>
    </reaction>
</comment>
<keyword evidence="10 15" id="KW-0720">Serine protease</keyword>
<protein>
    <recommendedName>
        <fullName evidence="4">tripeptidyl-peptidase II</fullName>
        <ecNumber evidence="4">3.4.14.10</ecNumber>
    </recommendedName>
</protein>
<feature type="binding site" evidence="15">
    <location>
        <position position="569"/>
    </location>
    <ligand>
        <name>Ca(2+)</name>
        <dbReference type="ChEBI" id="CHEBI:29108"/>
    </ligand>
</feature>
<dbReference type="GO" id="GO:0008240">
    <property type="term" value="F:tripeptidyl-peptidase activity"/>
    <property type="evidence" value="ECO:0007669"/>
    <property type="project" value="UniProtKB-EC"/>
</dbReference>
<keyword evidence="9 15" id="KW-0378">Hydrolase</keyword>
<organism evidence="18 19">
    <name type="scientific">Psilocybe cf. subviscida</name>
    <dbReference type="NCBI Taxonomy" id="2480587"/>
    <lineage>
        <taxon>Eukaryota</taxon>
        <taxon>Fungi</taxon>
        <taxon>Dikarya</taxon>
        <taxon>Basidiomycota</taxon>
        <taxon>Agaricomycotina</taxon>
        <taxon>Agaricomycetes</taxon>
        <taxon>Agaricomycetidae</taxon>
        <taxon>Agaricales</taxon>
        <taxon>Agaricineae</taxon>
        <taxon>Strophariaceae</taxon>
        <taxon>Psilocybe</taxon>
    </lineage>
</organism>
<comment type="caution">
    <text evidence="18">The sequence shown here is derived from an EMBL/GenBank/DDBJ whole genome shotgun (WGS) entry which is preliminary data.</text>
</comment>
<keyword evidence="19" id="KW-1185">Reference proteome</keyword>
<dbReference type="FunFam" id="3.40.50.200:FF:000015">
    <property type="entry name" value="Tripeptidyl peptidase A"/>
    <property type="match status" value="2"/>
</dbReference>
<dbReference type="SUPFAM" id="SSF52743">
    <property type="entry name" value="Subtilisin-like"/>
    <property type="match status" value="2"/>
</dbReference>
<dbReference type="InterPro" id="IPR036852">
    <property type="entry name" value="Peptidase_S8/S53_dom_sf"/>
</dbReference>
<feature type="active site" description="Charge relay system" evidence="15">
    <location>
        <position position="526"/>
    </location>
</feature>
<feature type="binding site" evidence="15">
    <location>
        <position position="589"/>
    </location>
    <ligand>
        <name>Ca(2+)</name>
        <dbReference type="ChEBI" id="CHEBI:29108"/>
    </ligand>
</feature>
<dbReference type="CDD" id="cd11377">
    <property type="entry name" value="Pro-peptidase_S53"/>
    <property type="match status" value="2"/>
</dbReference>
<dbReference type="InterPro" id="IPR023828">
    <property type="entry name" value="Peptidase_S8_Ser-AS"/>
</dbReference>
<evidence type="ECO:0000256" key="4">
    <source>
        <dbReference type="ARBA" id="ARBA00012462"/>
    </source>
</evidence>
<evidence type="ECO:0000256" key="5">
    <source>
        <dbReference type="ARBA" id="ARBA00022525"/>
    </source>
</evidence>
<keyword evidence="8 16" id="KW-0732">Signal</keyword>
<evidence type="ECO:0000313" key="18">
    <source>
        <dbReference type="EMBL" id="KAF5321993.1"/>
    </source>
</evidence>
<keyword evidence="5" id="KW-0964">Secreted</keyword>
<accession>A0A8H5BF91</accession>
<keyword evidence="13" id="KW-0865">Zymogen</keyword>
<dbReference type="PROSITE" id="PS00138">
    <property type="entry name" value="SUBTILASE_SER"/>
    <property type="match status" value="2"/>
</dbReference>
<feature type="active site" description="Charge relay system" evidence="15">
    <location>
        <position position="1104"/>
    </location>
</feature>
<keyword evidence="6 15" id="KW-0645">Protease</keyword>
<evidence type="ECO:0000256" key="12">
    <source>
        <dbReference type="ARBA" id="ARBA00023026"/>
    </source>
</evidence>
<dbReference type="AlphaFoldDB" id="A0A8H5BF91"/>
<dbReference type="CDD" id="cd04056">
    <property type="entry name" value="Peptidases_S53"/>
    <property type="match status" value="2"/>
</dbReference>
<feature type="binding site" evidence="15">
    <location>
        <position position="568"/>
    </location>
    <ligand>
        <name>Ca(2+)</name>
        <dbReference type="ChEBI" id="CHEBI:29108"/>
    </ligand>
</feature>
<feature type="binding site" evidence="15">
    <location>
        <position position="1146"/>
    </location>
    <ligand>
        <name>Ca(2+)</name>
        <dbReference type="ChEBI" id="CHEBI:29108"/>
    </ligand>
</feature>
<evidence type="ECO:0000256" key="2">
    <source>
        <dbReference type="ARBA" id="ARBA00002451"/>
    </source>
</evidence>
<dbReference type="PROSITE" id="PS51695">
    <property type="entry name" value="SEDOLISIN"/>
    <property type="match status" value="2"/>
</dbReference>
<keyword evidence="11 15" id="KW-0106">Calcium</keyword>
<feature type="domain" description="Peptidase S53" evidence="17">
    <location>
        <begin position="809"/>
        <end position="1187"/>
    </location>
</feature>
<dbReference type="SMART" id="SM00944">
    <property type="entry name" value="Pro-kuma_activ"/>
    <property type="match status" value="2"/>
</dbReference>
<proteinExistence type="predicted"/>
<dbReference type="Proteomes" id="UP000567179">
    <property type="component" value="Unassembled WGS sequence"/>
</dbReference>
<evidence type="ECO:0000256" key="16">
    <source>
        <dbReference type="SAM" id="SignalP"/>
    </source>
</evidence>
<evidence type="ECO:0000256" key="7">
    <source>
        <dbReference type="ARBA" id="ARBA00022723"/>
    </source>
</evidence>
<dbReference type="InterPro" id="IPR015366">
    <property type="entry name" value="S53_propep"/>
</dbReference>
<evidence type="ECO:0000256" key="6">
    <source>
        <dbReference type="ARBA" id="ARBA00022670"/>
    </source>
</evidence>
<sequence length="1187" mass="128239">MRGFPTFLAFVASALPISLGAPTTSSPYTTKEEIPPPRGWIQQGKPSSDHHIVLRIGLPQTNFHILEQHLYEISDPFHERYGQHLSKEEVEDLVAPLPESLAAVEQWLDGFGFSPSDLLRSPAKDWITLRVPVDVAEKMLDTSYHVWEHEESGDTLVRTTSYSLPEHLHDHVDVIQPTTMFGRFRPDKSTIFSIEDADDSNPGTAGIEPLAGATEKISAGGVSDVTVDASCNTTITINCLLQLYNAVGYTASNNPKNLIGITGYLENFANMQDLQSFFADQRPDALNSSFTFESVAGGINNQTLSAAGAEANLDVQFAFGVSHPVPATFFSTAGRPPFDPDLRTTTNTNEHEDFLSRRVYPLIIILTIYGDDEQTVPEAFAKRVCAGFAQLGARGVSLMFSSGDNGVGDGNANPATQKCITNDGRNVTRFIPTFPAGCPFVTSVGGTTNIPEVAVSRFFSGGGFSDYFPRPLYQELAVSKYLARLPKGTYEGLFNPNGRGIPDVAAQSDRFRIFLRGRIASIGGTSASSPSFAGFVALLNDARLKANKPPLGFLNPLIYSLGVPAFNDITIGHNSGCGTPGFNVTTGWDPAQGEHLAVADTAGIIPLDATYAVKESIEPPRGWIKQSAPSPDSRIVLKIALPQPNFHELEKHLYEVSDPDHERYGQHLSKEEVEQLVAPHPESISTVDAWLSTFGLTEADFSRSPARDWITLRVPIRIAEKMLDTTYHVWEHVKSGDSLVRTTSYSLPSHLHGHVDLIQPTTMFARFKPEKSDIFKVVPVPEVQNENNEVAKIVDAASGVTVDASCNNIITITCLQQIYNAVGFTPSQADNSIGITGYLEQFANKQDLQSFFKDQRPDAVNSTFKVVSVKGGLNNQTLDEAGDEADLDVQFAFGISHPVSPTFFTTAGRAPFTPDIGEEEDFNEPYTDWLDFILAHPNPPLAISTSYGDDEQTVPFNFAVRACNGFAQLGARGVSLMFSSGDGGVGDGDEDPATQECFSNDGKNTTKFLPGFPASCPFVTAVGGTTGFPEVAVSRFFSGGGFSNFFSRPSYQDKDVSAYLATLPKGTYAGLFNPKGRAFPDVSAQSDLFKVFIGGQAFLIGGTSASSPAFTGFVALLNDVRLKAKLPPLGFLNPFLYSKGFKGLNDITVGNNGGCGTPGFNASKGWDPVTGLGTPNFGLLKDLVLKN</sequence>
<evidence type="ECO:0000256" key="14">
    <source>
        <dbReference type="ARBA" id="ARBA00023180"/>
    </source>
</evidence>
<dbReference type="EC" id="3.4.14.10" evidence="4"/>
<evidence type="ECO:0000259" key="17">
    <source>
        <dbReference type="PROSITE" id="PS51695"/>
    </source>
</evidence>
<dbReference type="PANTHER" id="PTHR14218:SF15">
    <property type="entry name" value="TRIPEPTIDYL-PEPTIDASE 1"/>
    <property type="match status" value="1"/>
</dbReference>
<feature type="active site" description="Charge relay system" evidence="15">
    <location>
        <position position="888"/>
    </location>
</feature>
<dbReference type="OrthoDB" id="409122at2759"/>
<evidence type="ECO:0000256" key="13">
    <source>
        <dbReference type="ARBA" id="ARBA00023145"/>
    </source>
</evidence>
<comment type="subcellular location">
    <subcellularLocation>
        <location evidence="3">Secreted</location>
        <location evidence="3">Extracellular space</location>
    </subcellularLocation>
</comment>
<dbReference type="EMBL" id="JAACJJ010000028">
    <property type="protein sequence ID" value="KAF5321993.1"/>
    <property type="molecule type" value="Genomic_DNA"/>
</dbReference>
<evidence type="ECO:0000256" key="8">
    <source>
        <dbReference type="ARBA" id="ARBA00022729"/>
    </source>
</evidence>
<dbReference type="GO" id="GO:0004252">
    <property type="term" value="F:serine-type endopeptidase activity"/>
    <property type="evidence" value="ECO:0007669"/>
    <property type="project" value="UniProtKB-UniRule"/>
</dbReference>
<evidence type="ECO:0000256" key="1">
    <source>
        <dbReference type="ARBA" id="ARBA00001910"/>
    </source>
</evidence>
<evidence type="ECO:0000256" key="3">
    <source>
        <dbReference type="ARBA" id="ARBA00004239"/>
    </source>
</evidence>
<feature type="binding site" evidence="15">
    <location>
        <position position="1147"/>
    </location>
    <ligand>
        <name>Ca(2+)</name>
        <dbReference type="ChEBI" id="CHEBI:29108"/>
    </ligand>
</feature>
<feature type="binding site" evidence="15">
    <location>
        <position position="1165"/>
    </location>
    <ligand>
        <name>Ca(2+)</name>
        <dbReference type="ChEBI" id="CHEBI:29108"/>
    </ligand>
</feature>
<feature type="chain" id="PRO_5034634302" description="tripeptidyl-peptidase II" evidence="16">
    <location>
        <begin position="21"/>
        <end position="1187"/>
    </location>
</feature>